<dbReference type="SMART" id="SM00267">
    <property type="entry name" value="GGDEF"/>
    <property type="match status" value="1"/>
</dbReference>
<evidence type="ECO:0000256" key="1">
    <source>
        <dbReference type="ARBA" id="ARBA00012528"/>
    </source>
</evidence>
<dbReference type="Pfam" id="PF00990">
    <property type="entry name" value="GGDEF"/>
    <property type="match status" value="1"/>
</dbReference>
<evidence type="ECO:0000256" key="2">
    <source>
        <dbReference type="ARBA" id="ARBA00034247"/>
    </source>
</evidence>
<dbReference type="NCBIfam" id="TIGR00254">
    <property type="entry name" value="GGDEF"/>
    <property type="match status" value="1"/>
</dbReference>
<evidence type="ECO:0000313" key="6">
    <source>
        <dbReference type="Proteomes" id="UP000595564"/>
    </source>
</evidence>
<protein>
    <recommendedName>
        <fullName evidence="1">diguanylate cyclase</fullName>
        <ecNumber evidence="1">2.7.7.65</ecNumber>
    </recommendedName>
</protein>
<dbReference type="CDD" id="cd01949">
    <property type="entry name" value="GGDEF"/>
    <property type="match status" value="1"/>
</dbReference>
<keyword evidence="3" id="KW-1133">Transmembrane helix</keyword>
<feature type="transmembrane region" description="Helical" evidence="3">
    <location>
        <begin position="14"/>
        <end position="36"/>
    </location>
</feature>
<dbReference type="InterPro" id="IPR050469">
    <property type="entry name" value="Diguanylate_Cyclase"/>
</dbReference>
<keyword evidence="3" id="KW-0812">Transmembrane</keyword>
<dbReference type="KEGG" id="thyd:TTHT_0198"/>
<reference evidence="5 6" key="1">
    <citation type="journal article" date="2012" name="Extremophiles">
        <title>Thermotomaculum hydrothermale gen. nov., sp. nov., a novel heterotrophic thermophile within the phylum Acidobacteria from a deep-sea hydrothermal vent chimney in the Southern Okinawa Trough.</title>
        <authorList>
            <person name="Izumi H."/>
            <person name="Nunoura T."/>
            <person name="Miyazaki M."/>
            <person name="Mino S."/>
            <person name="Toki T."/>
            <person name="Takai K."/>
            <person name="Sako Y."/>
            <person name="Sawabe T."/>
            <person name="Nakagawa S."/>
        </authorList>
    </citation>
    <scope>NUCLEOTIDE SEQUENCE [LARGE SCALE GENOMIC DNA]</scope>
    <source>
        <strain evidence="5 6">AC55</strain>
    </source>
</reference>
<feature type="domain" description="GGDEF" evidence="4">
    <location>
        <begin position="214"/>
        <end position="346"/>
    </location>
</feature>
<feature type="transmembrane region" description="Helical" evidence="3">
    <location>
        <begin position="116"/>
        <end position="140"/>
    </location>
</feature>
<dbReference type="InterPro" id="IPR000160">
    <property type="entry name" value="GGDEF_dom"/>
</dbReference>
<evidence type="ECO:0000259" key="4">
    <source>
        <dbReference type="PROSITE" id="PS50887"/>
    </source>
</evidence>
<keyword evidence="6" id="KW-1185">Reference proteome</keyword>
<feature type="transmembrane region" description="Helical" evidence="3">
    <location>
        <begin position="152"/>
        <end position="173"/>
    </location>
</feature>
<evidence type="ECO:0000313" key="5">
    <source>
        <dbReference type="EMBL" id="BBB31826.1"/>
    </source>
</evidence>
<comment type="catalytic activity">
    <reaction evidence="2">
        <text>2 GTP = 3',3'-c-di-GMP + 2 diphosphate</text>
        <dbReference type="Rhea" id="RHEA:24898"/>
        <dbReference type="ChEBI" id="CHEBI:33019"/>
        <dbReference type="ChEBI" id="CHEBI:37565"/>
        <dbReference type="ChEBI" id="CHEBI:58805"/>
        <dbReference type="EC" id="2.7.7.65"/>
    </reaction>
</comment>
<dbReference type="SUPFAM" id="SSF55073">
    <property type="entry name" value="Nucleotide cyclase"/>
    <property type="match status" value="1"/>
</dbReference>
<dbReference type="InterPro" id="IPR043128">
    <property type="entry name" value="Rev_trsase/Diguanyl_cyclase"/>
</dbReference>
<dbReference type="PROSITE" id="PS50887">
    <property type="entry name" value="GGDEF"/>
    <property type="match status" value="1"/>
</dbReference>
<feature type="transmembrane region" description="Helical" evidence="3">
    <location>
        <begin position="66"/>
        <end position="82"/>
    </location>
</feature>
<sequence length="347" mass="39502">MLMGDDSFPLKHKILNAVMLIMSFYLFITSFINFYIEENPVIIFSSFVLTFILFLGYYFTRVRKNFGISYAVAVIAILALPVYHKFDGGISCGTGFYVVVEAMIFASLFKGKVRTIFLSLLGILSVFFVLIEIINPLYVVEISRKTCFVNNVTAFVLTGITAILFSLISINTFELYANEQEKLALEDPLTGLLNRRAIRFELKHHLQILLRRKIPFCLVMVDIDDFKKINDTYGHNCGDKVLILVSDLLKKSVKTGDLIGRWGGEEFLLILTFSTQQEGFMVAERLRKKIEELKINCGTNEFSITATFGLSEFDPNMNIRQNIERVDRAMYEGKTTGKNKVVVAPFN</sequence>
<dbReference type="Proteomes" id="UP000595564">
    <property type="component" value="Chromosome"/>
</dbReference>
<dbReference type="FunFam" id="3.30.70.270:FF:000001">
    <property type="entry name" value="Diguanylate cyclase domain protein"/>
    <property type="match status" value="1"/>
</dbReference>
<dbReference type="AlphaFoldDB" id="A0A7R6PP71"/>
<evidence type="ECO:0000256" key="3">
    <source>
        <dbReference type="SAM" id="Phobius"/>
    </source>
</evidence>
<keyword evidence="3" id="KW-0472">Membrane</keyword>
<gene>
    <name evidence="5" type="ORF">TTHT_0198</name>
</gene>
<name>A0A7R6PP71_9BACT</name>
<proteinExistence type="predicted"/>
<dbReference type="GO" id="GO:0052621">
    <property type="term" value="F:diguanylate cyclase activity"/>
    <property type="evidence" value="ECO:0007669"/>
    <property type="project" value="UniProtKB-EC"/>
</dbReference>
<dbReference type="EMBL" id="AP017470">
    <property type="protein sequence ID" value="BBB31826.1"/>
    <property type="molecule type" value="Genomic_DNA"/>
</dbReference>
<feature type="transmembrane region" description="Helical" evidence="3">
    <location>
        <begin position="88"/>
        <end position="109"/>
    </location>
</feature>
<feature type="transmembrane region" description="Helical" evidence="3">
    <location>
        <begin position="42"/>
        <end position="59"/>
    </location>
</feature>
<dbReference type="InterPro" id="IPR029787">
    <property type="entry name" value="Nucleotide_cyclase"/>
</dbReference>
<dbReference type="PANTHER" id="PTHR45138">
    <property type="entry name" value="REGULATORY COMPONENTS OF SENSORY TRANSDUCTION SYSTEM"/>
    <property type="match status" value="1"/>
</dbReference>
<organism evidence="5 6">
    <name type="scientific">Thermotomaculum hydrothermale</name>
    <dbReference type="NCBI Taxonomy" id="981385"/>
    <lineage>
        <taxon>Bacteria</taxon>
        <taxon>Pseudomonadati</taxon>
        <taxon>Acidobacteriota</taxon>
        <taxon>Holophagae</taxon>
        <taxon>Thermotomaculales</taxon>
        <taxon>Thermotomaculaceae</taxon>
        <taxon>Thermotomaculum</taxon>
    </lineage>
</organism>
<dbReference type="Gene3D" id="3.30.70.270">
    <property type="match status" value="1"/>
</dbReference>
<accession>A0A7R6PP71</accession>
<dbReference type="PANTHER" id="PTHR45138:SF9">
    <property type="entry name" value="DIGUANYLATE CYCLASE DGCM-RELATED"/>
    <property type="match status" value="1"/>
</dbReference>
<dbReference type="EC" id="2.7.7.65" evidence="1"/>